<evidence type="ECO:0008006" key="3">
    <source>
        <dbReference type="Google" id="ProtNLM"/>
    </source>
</evidence>
<keyword evidence="2" id="KW-1185">Reference proteome</keyword>
<dbReference type="Proteomes" id="UP001283212">
    <property type="component" value="Unassembled WGS sequence"/>
</dbReference>
<dbReference type="EMBL" id="JAWDKB010000004">
    <property type="protein sequence ID" value="MDV0443854.1"/>
    <property type="molecule type" value="Genomic_DNA"/>
</dbReference>
<proteinExistence type="predicted"/>
<evidence type="ECO:0000313" key="2">
    <source>
        <dbReference type="Proteomes" id="UP001283212"/>
    </source>
</evidence>
<dbReference type="Gene3D" id="3.90.550.10">
    <property type="entry name" value="Spore Coat Polysaccharide Biosynthesis Protein SpsA, Chain A"/>
    <property type="match status" value="1"/>
</dbReference>
<dbReference type="InterPro" id="IPR029044">
    <property type="entry name" value="Nucleotide-diphossugar_trans"/>
</dbReference>
<dbReference type="AlphaFoldDB" id="A0AAE4SCA0"/>
<sequence length="333" mass="38829">MTETCFETPVLLLIFNRPDTTQQVFDRIRAARPTKLYVSADGPRDNKLSDSKLCADTRRILDQIDWSCELHVRFLDENVGCAKAISSGITWFFDHEEEGIILEDDCVPSHDFFGYCEILLQKYRDNPQVMMISGTNLISNTVQLNYSYDFSRWTWIWGWATWARSWKTYDITLSWWESLSDKIIHDSYFDEIPLFREHLLWHGDDFHATSTPDTWDYQWTYTVMMNNGLCIIPEKNLISNIGVVGAHYSGGDTSLLCREIQHLDVDHIHHPNCVCANRQLDVILFNVIMTNSLQYKIALTLGGMLRKICIFPRFHEIHPVIVGFFFKRLIGNK</sequence>
<comment type="caution">
    <text evidence="1">The sequence shown here is derived from an EMBL/GenBank/DDBJ whole genome shotgun (WGS) entry which is preliminary data.</text>
</comment>
<dbReference type="SUPFAM" id="SSF53448">
    <property type="entry name" value="Nucleotide-diphospho-sugar transferases"/>
    <property type="match status" value="1"/>
</dbReference>
<organism evidence="1 2">
    <name type="scientific">Methanorbis rubei</name>
    <dbReference type="NCBI Taxonomy" id="3028300"/>
    <lineage>
        <taxon>Archaea</taxon>
        <taxon>Methanobacteriati</taxon>
        <taxon>Methanobacteriota</taxon>
        <taxon>Stenosarchaea group</taxon>
        <taxon>Methanomicrobia</taxon>
        <taxon>Methanomicrobiales</taxon>
        <taxon>Methanocorpusculaceae</taxon>
        <taxon>Methanorbis</taxon>
    </lineage>
</organism>
<protein>
    <recommendedName>
        <fullName evidence="3">Nucleotide-diphospho-sugar transferase</fullName>
    </recommendedName>
</protein>
<reference evidence="1 2" key="1">
    <citation type="submission" date="2023-06" db="EMBL/GenBank/DDBJ databases">
        <title>Genome sequence of Methancorpusculaceae sp. Cs1.</title>
        <authorList>
            <person name="Protasov E."/>
            <person name="Platt K."/>
            <person name="Poehlein A."/>
            <person name="Daniel R."/>
            <person name="Brune A."/>
        </authorList>
    </citation>
    <scope>NUCLEOTIDE SEQUENCE [LARGE SCALE GENOMIC DNA]</scope>
    <source>
        <strain evidence="1 2">Cs1</strain>
    </source>
</reference>
<evidence type="ECO:0000313" key="1">
    <source>
        <dbReference type="EMBL" id="MDV0443854.1"/>
    </source>
</evidence>
<name>A0AAE4SCA0_9EURY</name>
<accession>A0AAE4SCA0</accession>
<dbReference type="RefSeq" id="WP_338096363.1">
    <property type="nucleotide sequence ID" value="NZ_JAWDKB010000004.1"/>
</dbReference>
<gene>
    <name evidence="1" type="ORF">McpCs1_12370</name>
</gene>